<evidence type="ECO:0000313" key="2">
    <source>
        <dbReference type="EMBL" id="TQD71696.1"/>
    </source>
</evidence>
<proteinExistence type="predicted"/>
<feature type="compositionally biased region" description="Low complexity" evidence="1">
    <location>
        <begin position="14"/>
        <end position="24"/>
    </location>
</feature>
<comment type="caution">
    <text evidence="2">The sequence shown here is derived from an EMBL/GenBank/DDBJ whole genome shotgun (WGS) entry which is preliminary data.</text>
</comment>
<protein>
    <submittedName>
        <fullName evidence="2">Uncharacterized protein</fullName>
    </submittedName>
</protein>
<evidence type="ECO:0000256" key="1">
    <source>
        <dbReference type="SAM" id="MobiDB-lite"/>
    </source>
</evidence>
<gene>
    <name evidence="2" type="ORF">C1H46_042778</name>
</gene>
<sequence>MLESYSLMCEEQASPSSSSVSSISLRPPNPNSTPSLASLVPTEIIHKSLPLSQNLQLLIKPRPIEHNPKSQINQFLTDHTTTLRNQ</sequence>
<organism evidence="2 3">
    <name type="scientific">Malus baccata</name>
    <name type="common">Siberian crab apple</name>
    <name type="synonym">Pyrus baccata</name>
    <dbReference type="NCBI Taxonomy" id="106549"/>
    <lineage>
        <taxon>Eukaryota</taxon>
        <taxon>Viridiplantae</taxon>
        <taxon>Streptophyta</taxon>
        <taxon>Embryophyta</taxon>
        <taxon>Tracheophyta</taxon>
        <taxon>Spermatophyta</taxon>
        <taxon>Magnoliopsida</taxon>
        <taxon>eudicotyledons</taxon>
        <taxon>Gunneridae</taxon>
        <taxon>Pentapetalae</taxon>
        <taxon>rosids</taxon>
        <taxon>fabids</taxon>
        <taxon>Rosales</taxon>
        <taxon>Rosaceae</taxon>
        <taxon>Amygdaloideae</taxon>
        <taxon>Maleae</taxon>
        <taxon>Malus</taxon>
    </lineage>
</organism>
<dbReference type="Proteomes" id="UP000315295">
    <property type="component" value="Unassembled WGS sequence"/>
</dbReference>
<reference evidence="2 3" key="1">
    <citation type="journal article" date="2019" name="G3 (Bethesda)">
        <title>Sequencing of a Wild Apple (Malus baccata) Genome Unravels the Differences Between Cultivated and Wild Apple Species Regarding Disease Resistance and Cold Tolerance.</title>
        <authorList>
            <person name="Chen X."/>
        </authorList>
    </citation>
    <scope>NUCLEOTIDE SEQUENCE [LARGE SCALE GENOMIC DNA]</scope>
    <source>
        <strain evidence="3">cv. Shandingzi</strain>
        <tissue evidence="2">Leaves</tissue>
    </source>
</reference>
<keyword evidence="3" id="KW-1185">Reference proteome</keyword>
<dbReference type="AlphaFoldDB" id="A0A540KBU4"/>
<feature type="region of interest" description="Disordered" evidence="1">
    <location>
        <begin position="1"/>
        <end position="34"/>
    </location>
</feature>
<evidence type="ECO:0000313" key="3">
    <source>
        <dbReference type="Proteomes" id="UP000315295"/>
    </source>
</evidence>
<name>A0A540KBU4_MALBA</name>
<accession>A0A540KBU4</accession>
<dbReference type="EMBL" id="VIEB01001510">
    <property type="protein sequence ID" value="TQD71696.1"/>
    <property type="molecule type" value="Genomic_DNA"/>
</dbReference>